<feature type="domain" description="DnaB/C C-terminal" evidence="2">
    <location>
        <begin position="115"/>
        <end position="172"/>
    </location>
</feature>
<evidence type="ECO:0000313" key="3">
    <source>
        <dbReference type="EMBL" id="GAJ08156.1"/>
    </source>
</evidence>
<dbReference type="PANTHER" id="PTHR37293:SF5">
    <property type="entry name" value="DNA REPLICATION PROTEIN"/>
    <property type="match status" value="1"/>
</dbReference>
<dbReference type="InterPro" id="IPR006343">
    <property type="entry name" value="DnaB/C_C"/>
</dbReference>
<feature type="region of interest" description="Disordered" evidence="1">
    <location>
        <begin position="37"/>
        <end position="89"/>
    </location>
</feature>
<gene>
    <name evidence="3" type="ORF">S12H4_43471</name>
</gene>
<dbReference type="Pfam" id="PF07261">
    <property type="entry name" value="DnaB_2"/>
    <property type="match status" value="1"/>
</dbReference>
<organism evidence="3">
    <name type="scientific">marine sediment metagenome</name>
    <dbReference type="NCBI Taxonomy" id="412755"/>
    <lineage>
        <taxon>unclassified sequences</taxon>
        <taxon>metagenomes</taxon>
        <taxon>ecological metagenomes</taxon>
    </lineage>
</organism>
<proteinExistence type="predicted"/>
<name>X1V6Y1_9ZZZZ</name>
<dbReference type="Gene3D" id="1.10.10.630">
    <property type="entry name" value="DnaD domain-like"/>
    <property type="match status" value="1"/>
</dbReference>
<accession>X1V6Y1</accession>
<feature type="region of interest" description="Disordered" evidence="1">
    <location>
        <begin position="171"/>
        <end position="221"/>
    </location>
</feature>
<dbReference type="NCBIfam" id="TIGR01446">
    <property type="entry name" value="DnaD_dom"/>
    <property type="match status" value="1"/>
</dbReference>
<evidence type="ECO:0000256" key="1">
    <source>
        <dbReference type="SAM" id="MobiDB-lite"/>
    </source>
</evidence>
<dbReference type="SUPFAM" id="SSF158499">
    <property type="entry name" value="DnaD domain-like"/>
    <property type="match status" value="1"/>
</dbReference>
<feature type="compositionally biased region" description="Basic and acidic residues" evidence="1">
    <location>
        <begin position="172"/>
        <end position="197"/>
    </location>
</feature>
<protein>
    <recommendedName>
        <fullName evidence="2">DnaB/C C-terminal domain-containing protein</fullName>
    </recommendedName>
</protein>
<dbReference type="AlphaFoldDB" id="X1V6Y1"/>
<dbReference type="InterPro" id="IPR053162">
    <property type="entry name" value="DnaD"/>
</dbReference>
<dbReference type="InterPro" id="IPR034829">
    <property type="entry name" value="DnaD-like_sf"/>
</dbReference>
<sequence>ITKPDRRVFDSMIKTMTDQGSLHWNSNALVVTHFAERQAKTSSETPEAVRDRVRRHREKQQVTETPLQKKEPVSAPPLPSQEGEAEGVTQKNSLHVTENPLQPSLALAEISKCHEEYFGIISPVLSEKFKDFVENYRGPVEWIKEAFAEAVKFKNRRWQYVEKILYTWQEKGGPHADRRERGDERERPGAHQRDIVAEARAGGWEVLGDDESETPQAGNKD</sequence>
<dbReference type="PANTHER" id="PTHR37293">
    <property type="entry name" value="PHAGE REPLICATION PROTEIN-RELATED"/>
    <property type="match status" value="1"/>
</dbReference>
<reference evidence="3" key="1">
    <citation type="journal article" date="2014" name="Front. Microbiol.">
        <title>High frequency of phylogenetically diverse reductive dehalogenase-homologous genes in deep subseafloor sedimentary metagenomes.</title>
        <authorList>
            <person name="Kawai M."/>
            <person name="Futagami T."/>
            <person name="Toyoda A."/>
            <person name="Takaki Y."/>
            <person name="Nishi S."/>
            <person name="Hori S."/>
            <person name="Arai W."/>
            <person name="Tsubouchi T."/>
            <person name="Morono Y."/>
            <person name="Uchiyama I."/>
            <person name="Ito T."/>
            <person name="Fujiyama A."/>
            <person name="Inagaki F."/>
            <person name="Takami H."/>
        </authorList>
    </citation>
    <scope>NUCLEOTIDE SEQUENCE</scope>
    <source>
        <strain evidence="3">Expedition CK06-06</strain>
    </source>
</reference>
<feature type="non-terminal residue" evidence="3">
    <location>
        <position position="1"/>
    </location>
</feature>
<dbReference type="EMBL" id="BARW01026683">
    <property type="protein sequence ID" value="GAJ08156.1"/>
    <property type="molecule type" value="Genomic_DNA"/>
</dbReference>
<evidence type="ECO:0000259" key="2">
    <source>
        <dbReference type="Pfam" id="PF07261"/>
    </source>
</evidence>
<comment type="caution">
    <text evidence="3">The sequence shown here is derived from an EMBL/GenBank/DDBJ whole genome shotgun (WGS) entry which is preliminary data.</text>
</comment>